<reference evidence="1" key="1">
    <citation type="journal article" date="2021" name="New Phytol.">
        <title>Evolutionary innovations through gain and loss of genes in the ectomycorrhizal Boletales.</title>
        <authorList>
            <person name="Wu G."/>
            <person name="Miyauchi S."/>
            <person name="Morin E."/>
            <person name="Kuo A."/>
            <person name="Drula E."/>
            <person name="Varga T."/>
            <person name="Kohler A."/>
            <person name="Feng B."/>
            <person name="Cao Y."/>
            <person name="Lipzen A."/>
            <person name="Daum C."/>
            <person name="Hundley H."/>
            <person name="Pangilinan J."/>
            <person name="Johnson J."/>
            <person name="Barry K."/>
            <person name="LaButti K."/>
            <person name="Ng V."/>
            <person name="Ahrendt S."/>
            <person name="Min B."/>
            <person name="Choi I.G."/>
            <person name="Park H."/>
            <person name="Plett J.M."/>
            <person name="Magnuson J."/>
            <person name="Spatafora J.W."/>
            <person name="Nagy L.G."/>
            <person name="Henrissat B."/>
            <person name="Grigoriev I.V."/>
            <person name="Yang Z.L."/>
            <person name="Xu J."/>
            <person name="Martin F.M."/>
        </authorList>
    </citation>
    <scope>NUCLEOTIDE SEQUENCE</scope>
    <source>
        <strain evidence="1">ATCC 28755</strain>
    </source>
</reference>
<gene>
    <name evidence="1" type="ORF">BJ138DRAFT_998447</name>
</gene>
<evidence type="ECO:0000313" key="2">
    <source>
        <dbReference type="Proteomes" id="UP000790377"/>
    </source>
</evidence>
<protein>
    <submittedName>
        <fullName evidence="1">Uncharacterized protein</fullName>
    </submittedName>
</protein>
<dbReference type="Proteomes" id="UP000790377">
    <property type="component" value="Unassembled WGS sequence"/>
</dbReference>
<dbReference type="EMBL" id="MU267603">
    <property type="protein sequence ID" value="KAH7915211.1"/>
    <property type="molecule type" value="Genomic_DNA"/>
</dbReference>
<organism evidence="1 2">
    <name type="scientific">Hygrophoropsis aurantiaca</name>
    <dbReference type="NCBI Taxonomy" id="72124"/>
    <lineage>
        <taxon>Eukaryota</taxon>
        <taxon>Fungi</taxon>
        <taxon>Dikarya</taxon>
        <taxon>Basidiomycota</taxon>
        <taxon>Agaricomycotina</taxon>
        <taxon>Agaricomycetes</taxon>
        <taxon>Agaricomycetidae</taxon>
        <taxon>Boletales</taxon>
        <taxon>Coniophorineae</taxon>
        <taxon>Hygrophoropsidaceae</taxon>
        <taxon>Hygrophoropsis</taxon>
    </lineage>
</organism>
<name>A0ACB8AQJ9_9AGAM</name>
<evidence type="ECO:0000313" key="1">
    <source>
        <dbReference type="EMBL" id="KAH7915211.1"/>
    </source>
</evidence>
<comment type="caution">
    <text evidence="1">The sequence shown here is derived from an EMBL/GenBank/DDBJ whole genome shotgun (WGS) entry which is preliminary data.</text>
</comment>
<sequence>MSLQGASFVTVNAFSRELFGGNPAAVVSISPHGELDPTVFEQIAKNFNLPITTFVQPPLPGADDKIFNVRYFTPSCEVVLCGHGLFAATKAIYTGSLPGVNWDSAEGSLRFRTKLGTIVTARMTPRSQDEKDGAWYEIELPQNSVKEVSLEHKERVRNAVAAALGKQPEDLGLDYVASGGEPLATYVIVVLNDKENIDGIEIDASALTEAAPFKTIIMTQQTPGKDHVFISRTFAPLEGVDEDQVCGSAHTLLVPYWSKKLDEVGKELSAKQVSPRGGELKVTWDQEHKTVRLRGQGIVITRGEMVN</sequence>
<keyword evidence="2" id="KW-1185">Reference proteome</keyword>
<proteinExistence type="predicted"/>
<accession>A0ACB8AQJ9</accession>